<evidence type="ECO:0000313" key="3">
    <source>
        <dbReference type="Proteomes" id="UP000300142"/>
    </source>
</evidence>
<gene>
    <name evidence="2" type="ORF">SR1949_08160</name>
</gene>
<dbReference type="RefSeq" id="WP_137666465.1">
    <property type="nucleotide sequence ID" value="NZ_BJCE01000016.1"/>
</dbReference>
<keyword evidence="1" id="KW-0472">Membrane</keyword>
<dbReference type="Proteomes" id="UP000300142">
    <property type="component" value="Unassembled WGS sequence"/>
</dbReference>
<proteinExistence type="predicted"/>
<dbReference type="EMBL" id="BJCE01000016">
    <property type="protein sequence ID" value="GCL35719.1"/>
    <property type="molecule type" value="Genomic_DNA"/>
</dbReference>
<evidence type="ECO:0000313" key="2">
    <source>
        <dbReference type="EMBL" id="GCL35719.1"/>
    </source>
</evidence>
<evidence type="ECO:0008006" key="4">
    <source>
        <dbReference type="Google" id="ProtNLM"/>
    </source>
</evidence>
<keyword evidence="1" id="KW-0812">Transmembrane</keyword>
<sequence>MSNSHNKIYIESDGYAPTLKRLQQISKLLDNAITIPGTPVGIGLDPILGLIPVGGDVLGLIFSLYIIIESAKLGISKATLGRMIVNIIIDALVGAIPMLGDLFDFAWRANNYNLILLEDYLKSPGEKKKADQGFIIALFAVLVVLGIVLIALPVIFIGMLWKALNGG</sequence>
<protein>
    <recommendedName>
        <fullName evidence="4">DUF4112 domain-containing protein</fullName>
    </recommendedName>
</protein>
<accession>A0A479ZSR6</accession>
<feature type="transmembrane region" description="Helical" evidence="1">
    <location>
        <begin position="47"/>
        <end position="68"/>
    </location>
</feature>
<dbReference type="InterPro" id="IPR025187">
    <property type="entry name" value="DUF4112"/>
</dbReference>
<dbReference type="PANTHER" id="PTHR35519:SF2">
    <property type="entry name" value="PH DOMAIN PROTEIN"/>
    <property type="match status" value="1"/>
</dbReference>
<keyword evidence="3" id="KW-1185">Reference proteome</keyword>
<name>A0A479ZSR6_9CYAN</name>
<keyword evidence="1" id="KW-1133">Transmembrane helix</keyword>
<organism evidence="2 3">
    <name type="scientific">Sphaerospermopsis reniformis</name>
    <dbReference type="NCBI Taxonomy" id="531300"/>
    <lineage>
        <taxon>Bacteria</taxon>
        <taxon>Bacillati</taxon>
        <taxon>Cyanobacteriota</taxon>
        <taxon>Cyanophyceae</taxon>
        <taxon>Nostocales</taxon>
        <taxon>Aphanizomenonaceae</taxon>
        <taxon>Sphaerospermopsis</taxon>
    </lineage>
</organism>
<feature type="transmembrane region" description="Helical" evidence="1">
    <location>
        <begin position="80"/>
        <end position="100"/>
    </location>
</feature>
<dbReference type="Pfam" id="PF13430">
    <property type="entry name" value="DUF4112"/>
    <property type="match status" value="1"/>
</dbReference>
<comment type="caution">
    <text evidence="2">The sequence shown here is derived from an EMBL/GenBank/DDBJ whole genome shotgun (WGS) entry which is preliminary data.</text>
</comment>
<dbReference type="AlphaFoldDB" id="A0A479ZSR6"/>
<reference evidence="3" key="1">
    <citation type="submission" date="2019-02" db="EMBL/GenBank/DDBJ databases">
        <title>Draft genome sequence of Sphaerospermopsis reniformis NIES-1949.</title>
        <authorList>
            <person name="Yamaguchi H."/>
            <person name="Suzuki S."/>
            <person name="Kawachi M."/>
        </authorList>
    </citation>
    <scope>NUCLEOTIDE SEQUENCE [LARGE SCALE GENOMIC DNA]</scope>
    <source>
        <strain evidence="3">NIES-1949</strain>
    </source>
</reference>
<feature type="transmembrane region" description="Helical" evidence="1">
    <location>
        <begin position="134"/>
        <end position="161"/>
    </location>
</feature>
<evidence type="ECO:0000256" key="1">
    <source>
        <dbReference type="SAM" id="Phobius"/>
    </source>
</evidence>
<dbReference type="PANTHER" id="PTHR35519">
    <property type="entry name" value="MEMBRANE PROTEINS"/>
    <property type="match status" value="1"/>
</dbReference>